<name>A0A194Q9K3_PAPXU</name>
<evidence type="ECO:0000313" key="3">
    <source>
        <dbReference type="Proteomes" id="UP000053268"/>
    </source>
</evidence>
<dbReference type="Proteomes" id="UP000053268">
    <property type="component" value="Unassembled WGS sequence"/>
</dbReference>
<evidence type="ECO:0000313" key="2">
    <source>
        <dbReference type="EMBL" id="KPJ01695.1"/>
    </source>
</evidence>
<dbReference type="EMBL" id="KQ459302">
    <property type="protein sequence ID" value="KPJ01695.1"/>
    <property type="molecule type" value="Genomic_DNA"/>
</dbReference>
<dbReference type="AlphaFoldDB" id="A0A194Q9K3"/>
<feature type="compositionally biased region" description="Polar residues" evidence="1">
    <location>
        <begin position="60"/>
        <end position="69"/>
    </location>
</feature>
<keyword evidence="3" id="KW-1185">Reference proteome</keyword>
<proteinExistence type="predicted"/>
<protein>
    <submittedName>
        <fullName evidence="2">Uncharacterized protein</fullName>
    </submittedName>
</protein>
<accession>A0A194Q9K3</accession>
<evidence type="ECO:0000256" key="1">
    <source>
        <dbReference type="SAM" id="MobiDB-lite"/>
    </source>
</evidence>
<feature type="region of interest" description="Disordered" evidence="1">
    <location>
        <begin position="34"/>
        <end position="76"/>
    </location>
</feature>
<sequence length="76" mass="9421">MYDEERNVRVRRGERGRRAHSVYFVHNEQVRECEERPHQQYCGHSSHDHLHSHDDRLDNTHYNGNSPQSYRREYYH</sequence>
<reference evidence="2 3" key="1">
    <citation type="journal article" date="2015" name="Nat. Commun.">
        <title>Outbred genome sequencing and CRISPR/Cas9 gene editing in butterflies.</title>
        <authorList>
            <person name="Li X."/>
            <person name="Fan D."/>
            <person name="Zhang W."/>
            <person name="Liu G."/>
            <person name="Zhang L."/>
            <person name="Zhao L."/>
            <person name="Fang X."/>
            <person name="Chen L."/>
            <person name="Dong Y."/>
            <person name="Chen Y."/>
            <person name="Ding Y."/>
            <person name="Zhao R."/>
            <person name="Feng M."/>
            <person name="Zhu Y."/>
            <person name="Feng Y."/>
            <person name="Jiang X."/>
            <person name="Zhu D."/>
            <person name="Xiang H."/>
            <person name="Feng X."/>
            <person name="Li S."/>
            <person name="Wang J."/>
            <person name="Zhang G."/>
            <person name="Kronforst M.R."/>
            <person name="Wang W."/>
        </authorList>
    </citation>
    <scope>NUCLEOTIDE SEQUENCE [LARGE SCALE GENOMIC DNA]</scope>
    <source>
        <strain evidence="2">Ya'a_city_454_Px</strain>
        <tissue evidence="2">Whole body</tissue>
    </source>
</reference>
<gene>
    <name evidence="2" type="ORF">RR46_05991</name>
</gene>
<organism evidence="2 3">
    <name type="scientific">Papilio xuthus</name>
    <name type="common">Asian swallowtail butterfly</name>
    <dbReference type="NCBI Taxonomy" id="66420"/>
    <lineage>
        <taxon>Eukaryota</taxon>
        <taxon>Metazoa</taxon>
        <taxon>Ecdysozoa</taxon>
        <taxon>Arthropoda</taxon>
        <taxon>Hexapoda</taxon>
        <taxon>Insecta</taxon>
        <taxon>Pterygota</taxon>
        <taxon>Neoptera</taxon>
        <taxon>Endopterygota</taxon>
        <taxon>Lepidoptera</taxon>
        <taxon>Glossata</taxon>
        <taxon>Ditrysia</taxon>
        <taxon>Papilionoidea</taxon>
        <taxon>Papilionidae</taxon>
        <taxon>Papilioninae</taxon>
        <taxon>Papilio</taxon>
    </lineage>
</organism>
<feature type="compositionally biased region" description="Basic and acidic residues" evidence="1">
    <location>
        <begin position="45"/>
        <end position="59"/>
    </location>
</feature>